<keyword evidence="2" id="KW-1185">Reference proteome</keyword>
<comment type="caution">
    <text evidence="1">The sequence shown here is derived from an EMBL/GenBank/DDBJ whole genome shotgun (WGS) entry which is preliminary data.</text>
</comment>
<reference evidence="1 2" key="1">
    <citation type="journal article" date="2024" name="Plant Biotechnol. J.">
        <title>Dendrobium thyrsiflorum genome and its molecular insights into genes involved in important horticultural traits.</title>
        <authorList>
            <person name="Chen B."/>
            <person name="Wang J.Y."/>
            <person name="Zheng P.J."/>
            <person name="Li K.L."/>
            <person name="Liang Y.M."/>
            <person name="Chen X.F."/>
            <person name="Zhang C."/>
            <person name="Zhao X."/>
            <person name="He X."/>
            <person name="Zhang G.Q."/>
            <person name="Liu Z.J."/>
            <person name="Xu Q."/>
        </authorList>
    </citation>
    <scope>NUCLEOTIDE SEQUENCE [LARGE SCALE GENOMIC DNA]</scope>
    <source>
        <strain evidence="1">GZMU011</strain>
    </source>
</reference>
<accession>A0ABD0UCL0</accession>
<dbReference type="AlphaFoldDB" id="A0ABD0UCL0"/>
<evidence type="ECO:0000313" key="1">
    <source>
        <dbReference type="EMBL" id="KAL0910433.1"/>
    </source>
</evidence>
<sequence>MGFRRRAMATFATSIPPSLSLHPIQQKNNEVGGLQISHAKQAKSTSGLTSKQEEASRELEAGFGLLIEFGRHKQSECGGSEGLSGRGKIGRRV</sequence>
<name>A0ABD0UCL0_DENTH</name>
<proteinExistence type="predicted"/>
<protein>
    <submittedName>
        <fullName evidence="1">Uncharacterized protein</fullName>
    </submittedName>
</protein>
<dbReference type="EMBL" id="JANQDX010000016">
    <property type="protein sequence ID" value="KAL0910433.1"/>
    <property type="molecule type" value="Genomic_DNA"/>
</dbReference>
<gene>
    <name evidence="1" type="ORF">M5K25_021417</name>
</gene>
<organism evidence="1 2">
    <name type="scientific">Dendrobium thyrsiflorum</name>
    <name type="common">Pinecone-like raceme dendrobium</name>
    <name type="synonym">Orchid</name>
    <dbReference type="NCBI Taxonomy" id="117978"/>
    <lineage>
        <taxon>Eukaryota</taxon>
        <taxon>Viridiplantae</taxon>
        <taxon>Streptophyta</taxon>
        <taxon>Embryophyta</taxon>
        <taxon>Tracheophyta</taxon>
        <taxon>Spermatophyta</taxon>
        <taxon>Magnoliopsida</taxon>
        <taxon>Liliopsida</taxon>
        <taxon>Asparagales</taxon>
        <taxon>Orchidaceae</taxon>
        <taxon>Epidendroideae</taxon>
        <taxon>Malaxideae</taxon>
        <taxon>Dendrobiinae</taxon>
        <taxon>Dendrobium</taxon>
    </lineage>
</organism>
<dbReference type="Proteomes" id="UP001552299">
    <property type="component" value="Unassembled WGS sequence"/>
</dbReference>
<evidence type="ECO:0000313" key="2">
    <source>
        <dbReference type="Proteomes" id="UP001552299"/>
    </source>
</evidence>